<dbReference type="GO" id="GO:0046677">
    <property type="term" value="P:response to antibiotic"/>
    <property type="evidence" value="ECO:0007669"/>
    <property type="project" value="TreeGrafter"/>
</dbReference>
<evidence type="ECO:0000256" key="3">
    <source>
        <dbReference type="SAM" id="MobiDB-lite"/>
    </source>
</evidence>
<comment type="similarity">
    <text evidence="2">Belongs to the membrane fusion protein (MFP) (TC 8.A.1) family.</text>
</comment>
<dbReference type="NCBIfam" id="TIGR01730">
    <property type="entry name" value="RND_mfp"/>
    <property type="match status" value="1"/>
</dbReference>
<comment type="subcellular location">
    <subcellularLocation>
        <location evidence="1">Cell envelope</location>
    </subcellularLocation>
</comment>
<feature type="domain" description="Multidrug resistance protein MdtA-like barrel-sandwich hybrid" evidence="5">
    <location>
        <begin position="92"/>
        <end position="235"/>
    </location>
</feature>
<evidence type="ECO:0000313" key="8">
    <source>
        <dbReference type="EMBL" id="ABC22850.1"/>
    </source>
</evidence>
<evidence type="ECO:0000313" key="9">
    <source>
        <dbReference type="Proteomes" id="UP000001929"/>
    </source>
</evidence>
<accession>Q2RSP5</accession>
<dbReference type="GO" id="GO:0022857">
    <property type="term" value="F:transmembrane transporter activity"/>
    <property type="evidence" value="ECO:0007669"/>
    <property type="project" value="InterPro"/>
</dbReference>
<dbReference type="Gene3D" id="2.40.30.170">
    <property type="match status" value="1"/>
</dbReference>
<dbReference type="PhylomeDB" id="Q2RSP5"/>
<dbReference type="PANTHER" id="PTHR30158:SF3">
    <property type="entry name" value="MULTIDRUG EFFLUX PUMP SUBUNIT ACRA-RELATED"/>
    <property type="match status" value="1"/>
</dbReference>
<dbReference type="STRING" id="269796.Rru_A2050"/>
<dbReference type="Gene3D" id="1.10.287.470">
    <property type="entry name" value="Helix hairpin bin"/>
    <property type="match status" value="1"/>
</dbReference>
<gene>
    <name evidence="8" type="ordered locus">Rru_A2050</name>
</gene>
<dbReference type="InterPro" id="IPR006143">
    <property type="entry name" value="RND_pump_MFP"/>
</dbReference>
<evidence type="ECO:0000256" key="1">
    <source>
        <dbReference type="ARBA" id="ARBA00004196"/>
    </source>
</evidence>
<dbReference type="SUPFAM" id="SSF111369">
    <property type="entry name" value="HlyD-like secretion proteins"/>
    <property type="match status" value="1"/>
</dbReference>
<dbReference type="InterPro" id="IPR058624">
    <property type="entry name" value="MdtA-like_HH"/>
</dbReference>
<dbReference type="EMBL" id="CP000230">
    <property type="protein sequence ID" value="ABC22850.1"/>
    <property type="molecule type" value="Genomic_DNA"/>
</dbReference>
<feature type="domain" description="Multidrug resistance protein MdtA-like beta-barrel" evidence="6">
    <location>
        <begin position="239"/>
        <end position="328"/>
    </location>
</feature>
<sequence length="426" mass="44979">MCTVPYSLLTVHAFRRDGTPTHQEMPPMMLSKTFLRLMTTAALSAVLWSCDSQEGGQAAGGARPAPEVTVITAAPQTLRITERLPGRTVAYRSAEVRPQVNGIILKRLFEEGTEVTEGQQLYQIDPATYKAALDSAKAQLAKADATVKSARAKAARYGELVKLKAVSRQDYDDVTATLAESVASVADAQATVDAAEINLAYTRVTAPISGRIGRSAVTEGALVTANQATTLATITQLDPINVDLTQSSDKLLKLRAQMANGTVQAPERVPVTLQIDNSGTPYGLTGTLQFSEVVVDETTGTVRLRATFPNPNRILLPGLFVRATVDFGSRENVFLIPQRAVVRDASGKAALWVIGDGDKAERRPVTAETTQGTNWVVTEGLKGGERIVIAGLQSMAPGAQVKAVAAPPAGQEAGQPAGGQPAPAAK</sequence>
<reference evidence="8 9" key="1">
    <citation type="journal article" date="2011" name="Stand. Genomic Sci.">
        <title>Complete genome sequence of Rhodospirillum rubrum type strain (S1).</title>
        <authorList>
            <person name="Munk A.C."/>
            <person name="Copeland A."/>
            <person name="Lucas S."/>
            <person name="Lapidus A."/>
            <person name="Del Rio T.G."/>
            <person name="Barry K."/>
            <person name="Detter J.C."/>
            <person name="Hammon N."/>
            <person name="Israni S."/>
            <person name="Pitluck S."/>
            <person name="Brettin T."/>
            <person name="Bruce D."/>
            <person name="Han C."/>
            <person name="Tapia R."/>
            <person name="Gilna P."/>
            <person name="Schmutz J."/>
            <person name="Larimer F."/>
            <person name="Land M."/>
            <person name="Kyrpides N.C."/>
            <person name="Mavromatis K."/>
            <person name="Richardson P."/>
            <person name="Rohde M."/>
            <person name="Goker M."/>
            <person name="Klenk H.P."/>
            <person name="Zhang Y."/>
            <person name="Roberts G.P."/>
            <person name="Reslewic S."/>
            <person name="Schwartz D.C."/>
        </authorList>
    </citation>
    <scope>NUCLEOTIDE SEQUENCE [LARGE SCALE GENOMIC DNA]</scope>
    <source>
        <strain evidence="9">ATCC 11170 / ATH 1.1.1 / DSM 467 / LMG 4362 / NCIMB 8255 / S1</strain>
    </source>
</reference>
<feature type="region of interest" description="Disordered" evidence="3">
    <location>
        <begin position="406"/>
        <end position="426"/>
    </location>
</feature>
<dbReference type="Pfam" id="PF25876">
    <property type="entry name" value="HH_MFP_RND"/>
    <property type="match status" value="1"/>
</dbReference>
<dbReference type="FunFam" id="2.40.420.20:FF:000001">
    <property type="entry name" value="Efflux RND transporter periplasmic adaptor subunit"/>
    <property type="match status" value="1"/>
</dbReference>
<dbReference type="InterPro" id="IPR058627">
    <property type="entry name" value="MdtA-like_C"/>
</dbReference>
<evidence type="ECO:0000259" key="5">
    <source>
        <dbReference type="Pfam" id="PF25917"/>
    </source>
</evidence>
<dbReference type="EnsemblBacteria" id="ABC22850">
    <property type="protein sequence ID" value="ABC22850"/>
    <property type="gene ID" value="Rru_A2050"/>
</dbReference>
<proteinExistence type="inferred from homology"/>
<evidence type="ECO:0000259" key="7">
    <source>
        <dbReference type="Pfam" id="PF25967"/>
    </source>
</evidence>
<dbReference type="PATRIC" id="fig|269796.9.peg.2139"/>
<dbReference type="AlphaFoldDB" id="Q2RSP5"/>
<dbReference type="Pfam" id="PF25944">
    <property type="entry name" value="Beta-barrel_RND"/>
    <property type="match status" value="1"/>
</dbReference>
<dbReference type="Pfam" id="PF25967">
    <property type="entry name" value="RND-MFP_C"/>
    <property type="match status" value="1"/>
</dbReference>
<protein>
    <submittedName>
        <fullName evidence="8">Secretion protein HlyD</fullName>
    </submittedName>
</protein>
<dbReference type="KEGG" id="rru:Rru_A2050"/>
<feature type="domain" description="Multidrug resistance protein MdtA-like C-terminal permuted SH3" evidence="7">
    <location>
        <begin position="332"/>
        <end position="393"/>
    </location>
</feature>
<dbReference type="HOGENOM" id="CLU_018816_2_1_5"/>
<evidence type="ECO:0000259" key="6">
    <source>
        <dbReference type="Pfam" id="PF25944"/>
    </source>
</evidence>
<dbReference type="Proteomes" id="UP000001929">
    <property type="component" value="Chromosome"/>
</dbReference>
<dbReference type="GO" id="GO:0005886">
    <property type="term" value="C:plasma membrane"/>
    <property type="evidence" value="ECO:0007669"/>
    <property type="project" value="UniProtKB-SubCell"/>
</dbReference>
<dbReference type="Gene3D" id="2.40.420.20">
    <property type="match status" value="1"/>
</dbReference>
<dbReference type="Gene3D" id="2.40.50.100">
    <property type="match status" value="1"/>
</dbReference>
<evidence type="ECO:0000259" key="4">
    <source>
        <dbReference type="Pfam" id="PF25876"/>
    </source>
</evidence>
<name>Q2RSP5_RHORT</name>
<dbReference type="PANTHER" id="PTHR30158">
    <property type="entry name" value="ACRA/E-RELATED COMPONENT OF DRUG EFFLUX TRANSPORTER"/>
    <property type="match status" value="1"/>
</dbReference>
<feature type="domain" description="Multidrug resistance protein MdtA-like alpha-helical hairpin" evidence="4">
    <location>
        <begin position="133"/>
        <end position="202"/>
    </location>
</feature>
<evidence type="ECO:0000256" key="2">
    <source>
        <dbReference type="ARBA" id="ARBA00009477"/>
    </source>
</evidence>
<organism evidence="8 9">
    <name type="scientific">Rhodospirillum rubrum (strain ATCC 11170 / ATH 1.1.1 / DSM 467 / LMG 4362 / NCIMB 8255 / S1)</name>
    <dbReference type="NCBI Taxonomy" id="269796"/>
    <lineage>
        <taxon>Bacteria</taxon>
        <taxon>Pseudomonadati</taxon>
        <taxon>Pseudomonadota</taxon>
        <taxon>Alphaproteobacteria</taxon>
        <taxon>Rhodospirillales</taxon>
        <taxon>Rhodospirillaceae</taxon>
        <taxon>Rhodospirillum</taxon>
    </lineage>
</organism>
<dbReference type="InterPro" id="IPR058626">
    <property type="entry name" value="MdtA-like_b-barrel"/>
</dbReference>
<keyword evidence="9" id="KW-1185">Reference proteome</keyword>
<dbReference type="InterPro" id="IPR058625">
    <property type="entry name" value="MdtA-like_BSH"/>
</dbReference>
<dbReference type="eggNOG" id="COG0845">
    <property type="taxonomic scope" value="Bacteria"/>
</dbReference>
<dbReference type="Pfam" id="PF25917">
    <property type="entry name" value="BSH_RND"/>
    <property type="match status" value="1"/>
</dbReference>